<keyword evidence="1" id="KW-0732">Signal</keyword>
<dbReference type="Proteomes" id="UP000664277">
    <property type="component" value="Unassembled WGS sequence"/>
</dbReference>
<feature type="chain" id="PRO_5035203948" evidence="1">
    <location>
        <begin position="25"/>
        <end position="249"/>
    </location>
</feature>
<sequence>MTRPEIVLLCLLSFCFGVSPSAVASPQVVFWSWLRDDDLHNAPGAVAYMVGRCVVSEQTIKVTPRLNKLILPPKAELYAVVRIETENPSMRTIEPLVSDILALVQRRAPVSGIQIDYDARLRERDFYRALMKALRQRMPKQLKLSMTALASWCLQDDWLACMPADEVVPMVFSMGADQKRVLDLLKDRRLKVPFGPSCVGLRIDEPLSFQQVIKDADKYERIYLFSSKGWNAGLVESALSCIRSGLKNQ</sequence>
<name>A0A8J7PGF1_9BACT</name>
<feature type="signal peptide" evidence="1">
    <location>
        <begin position="1"/>
        <end position="24"/>
    </location>
</feature>
<gene>
    <name evidence="2" type="ORF">J0M35_04100</name>
</gene>
<accession>A0A8J7PGF1</accession>
<comment type="caution">
    <text evidence="2">The sequence shown here is derived from an EMBL/GenBank/DDBJ whole genome shotgun (WGS) entry which is preliminary data.</text>
</comment>
<dbReference type="EMBL" id="JAFLCK010000004">
    <property type="protein sequence ID" value="MBN8659520.1"/>
    <property type="molecule type" value="Genomic_DNA"/>
</dbReference>
<proteinExistence type="predicted"/>
<dbReference type="AlphaFoldDB" id="A0A8J7PGF1"/>
<evidence type="ECO:0000313" key="2">
    <source>
        <dbReference type="EMBL" id="MBN8659520.1"/>
    </source>
</evidence>
<reference evidence="2" key="1">
    <citation type="submission" date="2021-02" db="EMBL/GenBank/DDBJ databases">
        <title>Genome-Resolved Metagenomics of a Microbial Community Performing Photosynthetic Biological Nutrient Removal.</title>
        <authorList>
            <person name="Mcdaniel E.A."/>
        </authorList>
    </citation>
    <scope>NUCLEOTIDE SEQUENCE</scope>
    <source>
        <strain evidence="2">UWPOB_OBS1</strain>
    </source>
</reference>
<evidence type="ECO:0000256" key="1">
    <source>
        <dbReference type="SAM" id="SignalP"/>
    </source>
</evidence>
<dbReference type="InterPro" id="IPR021488">
    <property type="entry name" value="DUF3142"/>
</dbReference>
<dbReference type="Pfam" id="PF11340">
    <property type="entry name" value="DUF3142"/>
    <property type="match status" value="1"/>
</dbReference>
<organism evidence="2 3">
    <name type="scientific">Candidatus Obscuribacter phosphatis</name>
    <dbReference type="NCBI Taxonomy" id="1906157"/>
    <lineage>
        <taxon>Bacteria</taxon>
        <taxon>Bacillati</taxon>
        <taxon>Candidatus Melainabacteria</taxon>
        <taxon>Candidatus Obscuribacterales</taxon>
        <taxon>Candidatus Obscuribacteraceae</taxon>
        <taxon>Candidatus Obscuribacter</taxon>
    </lineage>
</organism>
<evidence type="ECO:0000313" key="3">
    <source>
        <dbReference type="Proteomes" id="UP000664277"/>
    </source>
</evidence>
<protein>
    <submittedName>
        <fullName evidence="2">DUF3142 domain-containing protein</fullName>
    </submittedName>
</protein>